<evidence type="ECO:0000256" key="2">
    <source>
        <dbReference type="ARBA" id="ARBA00022723"/>
    </source>
</evidence>
<dbReference type="InterPro" id="IPR013154">
    <property type="entry name" value="ADH-like_N"/>
</dbReference>
<name>A0A542YTC9_9MICO</name>
<evidence type="ECO:0000256" key="3">
    <source>
        <dbReference type="ARBA" id="ARBA00022833"/>
    </source>
</evidence>
<evidence type="ECO:0000256" key="5">
    <source>
        <dbReference type="RuleBase" id="RU361277"/>
    </source>
</evidence>
<dbReference type="SUPFAM" id="SSF51735">
    <property type="entry name" value="NAD(P)-binding Rossmann-fold domains"/>
    <property type="match status" value="1"/>
</dbReference>
<dbReference type="Pfam" id="PF00107">
    <property type="entry name" value="ADH_zinc_N"/>
    <property type="match status" value="1"/>
</dbReference>
<dbReference type="InterPro" id="IPR020843">
    <property type="entry name" value="ER"/>
</dbReference>
<keyword evidence="2 5" id="KW-0479">Metal-binding</keyword>
<evidence type="ECO:0000313" key="8">
    <source>
        <dbReference type="Proteomes" id="UP000319516"/>
    </source>
</evidence>
<sequence length="344" mass="35107">MQAVTYDGAGGVVVRDVPEPTIDEPTDAIVAVRWASVCGTDLHLLDDPAGLPEGFVMGHEFVGEVVEVGRGVHSVGVGDLVVAGDYTACGSCWFCRRGEHWHCASRAFFGTGTTFGPALPGGQAELVRVPMADTTLRRIPAGLDPSHAVLVGDALATGYAAARVCAPLPGDCVAVVGGGPVGQLTALVAQALGAGTVVLTDMDATRRGVASSLGSVSCSPAEAPDVIIELTDGRGADSVVDAVGGAAILDAALPLLRKGGRLVSVGVPREAAWDLPLTAAFTAGISIDFVVGNMLRDADPLLAMLGTGLLDPSPLVTTRLPLTRAAEAYSAVRNRTTLKPLIYP</sequence>
<dbReference type="PROSITE" id="PS00059">
    <property type="entry name" value="ADH_ZINC"/>
    <property type="match status" value="1"/>
</dbReference>
<comment type="cofactor">
    <cofactor evidence="1 5">
        <name>Zn(2+)</name>
        <dbReference type="ChEBI" id="CHEBI:29105"/>
    </cofactor>
</comment>
<reference evidence="7 8" key="1">
    <citation type="submission" date="2019-06" db="EMBL/GenBank/DDBJ databases">
        <title>Sequencing the genomes of 1000 actinobacteria strains.</title>
        <authorList>
            <person name="Klenk H.-P."/>
        </authorList>
    </citation>
    <scope>NUCLEOTIDE SEQUENCE [LARGE SCALE GENOMIC DNA]</scope>
    <source>
        <strain evidence="7 8">DSM 12335</strain>
    </source>
</reference>
<organism evidence="7 8">
    <name type="scientific">Ornithinicoccus hortensis</name>
    <dbReference type="NCBI Taxonomy" id="82346"/>
    <lineage>
        <taxon>Bacteria</taxon>
        <taxon>Bacillati</taxon>
        <taxon>Actinomycetota</taxon>
        <taxon>Actinomycetes</taxon>
        <taxon>Micrococcales</taxon>
        <taxon>Intrasporangiaceae</taxon>
        <taxon>Ornithinicoccus</taxon>
    </lineage>
</organism>
<dbReference type="Gene3D" id="3.90.180.10">
    <property type="entry name" value="Medium-chain alcohol dehydrogenases, catalytic domain"/>
    <property type="match status" value="1"/>
</dbReference>
<accession>A0A542YTC9</accession>
<dbReference type="GO" id="GO:0016491">
    <property type="term" value="F:oxidoreductase activity"/>
    <property type="evidence" value="ECO:0007669"/>
    <property type="project" value="UniProtKB-KW"/>
</dbReference>
<dbReference type="InterPro" id="IPR013149">
    <property type="entry name" value="ADH-like_C"/>
</dbReference>
<dbReference type="SMART" id="SM00829">
    <property type="entry name" value="PKS_ER"/>
    <property type="match status" value="1"/>
</dbReference>
<comment type="similarity">
    <text evidence="5">Belongs to the zinc-containing alcohol dehydrogenase family.</text>
</comment>
<protein>
    <submittedName>
        <fullName evidence="7">2-desacetyl-2-hydroxyethyl bacteriochlorophyllide A dehydrogenase</fullName>
    </submittedName>
</protein>
<dbReference type="RefSeq" id="WP_141785364.1">
    <property type="nucleotide sequence ID" value="NZ_BAAAIK010000010.1"/>
</dbReference>
<evidence type="ECO:0000259" key="6">
    <source>
        <dbReference type="SMART" id="SM00829"/>
    </source>
</evidence>
<keyword evidence="3 5" id="KW-0862">Zinc</keyword>
<dbReference type="PANTHER" id="PTHR42813">
    <property type="entry name" value="ZINC-TYPE ALCOHOL DEHYDROGENASE-LIKE"/>
    <property type="match status" value="1"/>
</dbReference>
<feature type="domain" description="Enoyl reductase (ER)" evidence="6">
    <location>
        <begin position="8"/>
        <end position="342"/>
    </location>
</feature>
<evidence type="ECO:0000256" key="1">
    <source>
        <dbReference type="ARBA" id="ARBA00001947"/>
    </source>
</evidence>
<dbReference type="InterPro" id="IPR002328">
    <property type="entry name" value="ADH_Zn_CS"/>
</dbReference>
<dbReference type="Proteomes" id="UP000319516">
    <property type="component" value="Unassembled WGS sequence"/>
</dbReference>
<dbReference type="GO" id="GO:0008270">
    <property type="term" value="F:zinc ion binding"/>
    <property type="evidence" value="ECO:0007669"/>
    <property type="project" value="InterPro"/>
</dbReference>
<dbReference type="Gene3D" id="3.40.50.720">
    <property type="entry name" value="NAD(P)-binding Rossmann-like Domain"/>
    <property type="match status" value="1"/>
</dbReference>
<proteinExistence type="inferred from homology"/>
<evidence type="ECO:0000313" key="7">
    <source>
        <dbReference type="EMBL" id="TQL51353.1"/>
    </source>
</evidence>
<dbReference type="InterPro" id="IPR036291">
    <property type="entry name" value="NAD(P)-bd_dom_sf"/>
</dbReference>
<keyword evidence="4" id="KW-0560">Oxidoreductase</keyword>
<dbReference type="SUPFAM" id="SSF50129">
    <property type="entry name" value="GroES-like"/>
    <property type="match status" value="1"/>
</dbReference>
<dbReference type="PANTHER" id="PTHR42813:SF2">
    <property type="entry name" value="DEHYDROGENASE, ZINC-CONTAINING, PUTATIVE (AFU_ORTHOLOGUE AFUA_2G02810)-RELATED"/>
    <property type="match status" value="1"/>
</dbReference>
<dbReference type="OrthoDB" id="241504at2"/>
<comment type="caution">
    <text evidence="7">The sequence shown here is derived from an EMBL/GenBank/DDBJ whole genome shotgun (WGS) entry which is preliminary data.</text>
</comment>
<gene>
    <name evidence="7" type="ORF">FB467_2495</name>
</gene>
<dbReference type="Pfam" id="PF08240">
    <property type="entry name" value="ADH_N"/>
    <property type="match status" value="1"/>
</dbReference>
<dbReference type="InterPro" id="IPR011032">
    <property type="entry name" value="GroES-like_sf"/>
</dbReference>
<dbReference type="AlphaFoldDB" id="A0A542YTC9"/>
<keyword evidence="8" id="KW-1185">Reference proteome</keyword>
<dbReference type="EMBL" id="VFOP01000001">
    <property type="protein sequence ID" value="TQL51353.1"/>
    <property type="molecule type" value="Genomic_DNA"/>
</dbReference>
<evidence type="ECO:0000256" key="4">
    <source>
        <dbReference type="ARBA" id="ARBA00023002"/>
    </source>
</evidence>